<dbReference type="PANTHER" id="PTHR44019">
    <property type="entry name" value="WD REPEAT-CONTAINING PROTEIN 55"/>
    <property type="match status" value="1"/>
</dbReference>
<dbReference type="InterPro" id="IPR001680">
    <property type="entry name" value="WD40_rpt"/>
</dbReference>
<dbReference type="Gene3D" id="2.130.10.10">
    <property type="entry name" value="YVTN repeat-like/Quinoprotein amine dehydrogenase"/>
    <property type="match status" value="2"/>
</dbReference>
<dbReference type="PROSITE" id="PS50082">
    <property type="entry name" value="WD_REPEATS_2"/>
    <property type="match status" value="3"/>
</dbReference>
<dbReference type="PROSITE" id="PS50294">
    <property type="entry name" value="WD_REPEATS_REGION"/>
    <property type="match status" value="3"/>
</dbReference>
<dbReference type="InterPro" id="IPR019775">
    <property type="entry name" value="WD40_repeat_CS"/>
</dbReference>
<feature type="repeat" description="WD" evidence="3">
    <location>
        <begin position="62"/>
        <end position="93"/>
    </location>
</feature>
<gene>
    <name evidence="5" type="ORF">PAPYR_1369</name>
</gene>
<dbReference type="EMBL" id="JAPMOS010000004">
    <property type="protein sequence ID" value="KAJ4462184.1"/>
    <property type="molecule type" value="Genomic_DNA"/>
</dbReference>
<feature type="repeat" description="WD" evidence="3">
    <location>
        <begin position="102"/>
        <end position="143"/>
    </location>
</feature>
<dbReference type="InterPro" id="IPR015943">
    <property type="entry name" value="WD40/YVTN_repeat-like_dom_sf"/>
</dbReference>
<proteinExistence type="predicted"/>
<evidence type="ECO:0000256" key="4">
    <source>
        <dbReference type="SAM" id="MobiDB-lite"/>
    </source>
</evidence>
<dbReference type="SMART" id="SM00320">
    <property type="entry name" value="WD40"/>
    <property type="match status" value="8"/>
</dbReference>
<reference evidence="5" key="1">
    <citation type="journal article" date="2022" name="bioRxiv">
        <title>Genomics of Preaxostyla Flagellates Illuminates Evolutionary Transitions and the Path Towards Mitochondrial Loss.</title>
        <authorList>
            <person name="Novak L.V.F."/>
            <person name="Treitli S.C."/>
            <person name="Pyrih J."/>
            <person name="Halakuc P."/>
            <person name="Pipaliya S.V."/>
            <person name="Vacek V."/>
            <person name="Brzon O."/>
            <person name="Soukal P."/>
            <person name="Eme L."/>
            <person name="Dacks J.B."/>
            <person name="Karnkowska A."/>
            <person name="Elias M."/>
            <person name="Hampl V."/>
        </authorList>
    </citation>
    <scope>NUCLEOTIDE SEQUENCE</scope>
    <source>
        <strain evidence="5">RCP-MX</strain>
    </source>
</reference>
<keyword evidence="1 3" id="KW-0853">WD repeat</keyword>
<dbReference type="SUPFAM" id="SSF50978">
    <property type="entry name" value="WD40 repeat-like"/>
    <property type="match status" value="1"/>
</dbReference>
<name>A0ABQ8UXS4_9EUKA</name>
<dbReference type="Pfam" id="PF00400">
    <property type="entry name" value="WD40"/>
    <property type="match status" value="4"/>
</dbReference>
<keyword evidence="6" id="KW-1185">Reference proteome</keyword>
<feature type="repeat" description="WD" evidence="3">
    <location>
        <begin position="174"/>
        <end position="216"/>
    </location>
</feature>
<dbReference type="InterPro" id="IPR036322">
    <property type="entry name" value="WD40_repeat_dom_sf"/>
</dbReference>
<dbReference type="PROSITE" id="PS00678">
    <property type="entry name" value="WD_REPEATS_1"/>
    <property type="match status" value="1"/>
</dbReference>
<accession>A0ABQ8UXS4</accession>
<evidence type="ECO:0000313" key="5">
    <source>
        <dbReference type="EMBL" id="KAJ4462184.1"/>
    </source>
</evidence>
<dbReference type="InterPro" id="IPR020472">
    <property type="entry name" value="WD40_PAC1"/>
</dbReference>
<protein>
    <submittedName>
        <fullName evidence="5">WD domain</fullName>
    </submittedName>
</protein>
<evidence type="ECO:0000256" key="1">
    <source>
        <dbReference type="ARBA" id="ARBA00022574"/>
    </source>
</evidence>
<dbReference type="InterPro" id="IPR050505">
    <property type="entry name" value="WDR55/POC1"/>
</dbReference>
<organism evidence="5 6">
    <name type="scientific">Paratrimastix pyriformis</name>
    <dbReference type="NCBI Taxonomy" id="342808"/>
    <lineage>
        <taxon>Eukaryota</taxon>
        <taxon>Metamonada</taxon>
        <taxon>Preaxostyla</taxon>
        <taxon>Paratrimastigidae</taxon>
        <taxon>Paratrimastix</taxon>
    </lineage>
</organism>
<keyword evidence="2" id="KW-0677">Repeat</keyword>
<dbReference type="PANTHER" id="PTHR44019:SF8">
    <property type="entry name" value="POC1 CENTRIOLAR PROTEIN HOMOLOG"/>
    <property type="match status" value="1"/>
</dbReference>
<evidence type="ECO:0000256" key="3">
    <source>
        <dbReference type="PROSITE-ProRule" id="PRU00221"/>
    </source>
</evidence>
<sequence length="345" mass="36673">MAMSSWLEGPTRDRQLPPHESNLPILCMSTRGTDIVTGGADHALQEYNAIDGTRRRILFSQRYGHRDWVTCVSYAHDGRILSGGSDAQLCLWDRTGVRCDSLTEHSSSISAVQCDTDGPFAISGSYDKTLKVWSLNGKRCLHTLVGHNAPVFDLSRDGVVILWDVNRGVAVATLRGHSAPVSTMTLLSDRLGMLATGAQDGEVCLWDMRDPSRPAFKRFLHSRAAVGAICECQDPSSIITGGSDNTLRVLDPAAGYEVRATLAGHQSAVVSASAVASQPSLVVSGGVNGWVLVHSIDGVQGDVPQQALYALGANKAAVRCLEVLSDGAHLAVAGEDGSAAVYDFC</sequence>
<evidence type="ECO:0000256" key="2">
    <source>
        <dbReference type="ARBA" id="ARBA00022737"/>
    </source>
</evidence>
<dbReference type="Proteomes" id="UP001141327">
    <property type="component" value="Unassembled WGS sequence"/>
</dbReference>
<comment type="caution">
    <text evidence="5">The sequence shown here is derived from an EMBL/GenBank/DDBJ whole genome shotgun (WGS) entry which is preliminary data.</text>
</comment>
<dbReference type="PRINTS" id="PR00320">
    <property type="entry name" value="GPROTEINBRPT"/>
</dbReference>
<feature type="region of interest" description="Disordered" evidence="4">
    <location>
        <begin position="1"/>
        <end position="21"/>
    </location>
</feature>
<evidence type="ECO:0000313" key="6">
    <source>
        <dbReference type="Proteomes" id="UP001141327"/>
    </source>
</evidence>
<dbReference type="CDD" id="cd00200">
    <property type="entry name" value="WD40"/>
    <property type="match status" value="1"/>
</dbReference>